<dbReference type="NCBIfam" id="TIGR04183">
    <property type="entry name" value="Por_Secre_tail"/>
    <property type="match status" value="1"/>
</dbReference>
<evidence type="ECO:0000313" key="3">
    <source>
        <dbReference type="EMBL" id="MBF4986599.1"/>
    </source>
</evidence>
<sequence length="89" mass="9381">STEIVISLPETGLGNSLKLFPNPVSGNEITISVENGNPIDVIIYSALGQQVISQKAVTNSINVSSLNAGLYIVKVSQNGNSQTRKLVVQ</sequence>
<feature type="non-terminal residue" evidence="3">
    <location>
        <position position="1"/>
    </location>
</feature>
<name>A0ABS0AB41_9FLAO</name>
<evidence type="ECO:0000259" key="2">
    <source>
        <dbReference type="Pfam" id="PF18962"/>
    </source>
</evidence>
<dbReference type="Proteomes" id="UP001194729">
    <property type="component" value="Unassembled WGS sequence"/>
</dbReference>
<organism evidence="3 4">
    <name type="scientific">Nonlabens mediterrranea</name>
    <dbReference type="NCBI Taxonomy" id="1419947"/>
    <lineage>
        <taxon>Bacteria</taxon>
        <taxon>Pseudomonadati</taxon>
        <taxon>Bacteroidota</taxon>
        <taxon>Flavobacteriia</taxon>
        <taxon>Flavobacteriales</taxon>
        <taxon>Flavobacteriaceae</taxon>
        <taxon>Nonlabens</taxon>
    </lineage>
</organism>
<dbReference type="InterPro" id="IPR026444">
    <property type="entry name" value="Secre_tail"/>
</dbReference>
<comment type="caution">
    <text evidence="3">The sequence shown here is derived from an EMBL/GenBank/DDBJ whole genome shotgun (WGS) entry which is preliminary data.</text>
</comment>
<dbReference type="Pfam" id="PF18962">
    <property type="entry name" value="Por_Secre_tail"/>
    <property type="match status" value="1"/>
</dbReference>
<keyword evidence="4" id="KW-1185">Reference proteome</keyword>
<proteinExistence type="predicted"/>
<gene>
    <name evidence="3" type="ORF">FNJ87_20550</name>
</gene>
<dbReference type="EMBL" id="JADKYU010001335">
    <property type="protein sequence ID" value="MBF4986599.1"/>
    <property type="molecule type" value="Genomic_DNA"/>
</dbReference>
<reference evidence="3 4" key="1">
    <citation type="submission" date="2020-11" db="EMBL/GenBank/DDBJ databases">
        <title>P. mediterranea TC4 genome.</title>
        <authorList>
            <person name="Molmeret M."/>
        </authorList>
    </citation>
    <scope>NUCLEOTIDE SEQUENCE [LARGE SCALE GENOMIC DNA]</scope>
    <source>
        <strain evidence="3 4">TC4</strain>
    </source>
</reference>
<protein>
    <submittedName>
        <fullName evidence="3">T9SS type A sorting domain-containing protein</fullName>
    </submittedName>
</protein>
<evidence type="ECO:0000313" key="4">
    <source>
        <dbReference type="Proteomes" id="UP001194729"/>
    </source>
</evidence>
<keyword evidence="1" id="KW-0732">Signal</keyword>
<feature type="domain" description="Secretion system C-terminal sorting" evidence="2">
    <location>
        <begin position="19"/>
        <end position="88"/>
    </location>
</feature>
<accession>A0ABS0AB41</accession>
<evidence type="ECO:0000256" key="1">
    <source>
        <dbReference type="ARBA" id="ARBA00022729"/>
    </source>
</evidence>